<evidence type="ECO:0000256" key="9">
    <source>
        <dbReference type="ARBA" id="ARBA00022723"/>
    </source>
</evidence>
<evidence type="ECO:0000256" key="18">
    <source>
        <dbReference type="PIRSR" id="PIRSR000098-1"/>
    </source>
</evidence>
<proteinExistence type="inferred from homology"/>
<dbReference type="UniPathway" id="UPA00050">
    <property type="reaction ID" value="UER00063"/>
</dbReference>
<keyword evidence="13" id="KW-0915">Sodium</keyword>
<evidence type="ECO:0000256" key="20">
    <source>
        <dbReference type="RuleBase" id="RU000579"/>
    </source>
</evidence>
<sequence length="432" mass="45229">MKPLRVALLGCGVVGTQVVRLLEEQADDLAARVGVPLELAGVAVRRRDRVREGVAPALLTTDAENLVTRDDVDIVIEVIGGIEPARSLMLAAMKSGKSVITANKALLAEDGATLFAAAREYGADLYYEASVAGAIPLLRPLRESLVGDRVQRVLGIVNGTTNYILDQMDTHGAGFQEALEEAQELGYAEADPTADVEGFDAAAKAAILAQLAFHTPVTAADVHREGITEVSAADVAGAKEMDSVVKLLAICERVPGPDGADRGVSVRVYPAMIPRGHPLASVREAYNAVFVEAQSAGSLMFYGAGAGGAPTASAILGDLVAVARNLVGGSPGPVEVTYASLPVLPMGDTVTRYYVQLDVDDRSGVLATVATEFARHGVSIQAVRQEGLGDDAQLVIVTHRAPDAALSATVEKLREFDSVREVASVMRVEGDE</sequence>
<dbReference type="Pfam" id="PF03447">
    <property type="entry name" value="NAD_binding_3"/>
    <property type="match status" value="1"/>
</dbReference>
<evidence type="ECO:0000256" key="1">
    <source>
        <dbReference type="ARBA" id="ARBA00001920"/>
    </source>
</evidence>
<evidence type="ECO:0000256" key="10">
    <source>
        <dbReference type="ARBA" id="ARBA00022857"/>
    </source>
</evidence>
<comment type="cofactor">
    <cofactor evidence="1">
        <name>a metal cation</name>
        <dbReference type="ChEBI" id="CHEBI:25213"/>
    </cofactor>
</comment>
<name>A0A2P4UJK4_9ACTN</name>
<comment type="caution">
    <text evidence="23">The sequence shown here is derived from an EMBL/GenBank/DDBJ whole genome shotgun (WGS) entry which is preliminary data.</text>
</comment>
<evidence type="ECO:0000256" key="5">
    <source>
        <dbReference type="ARBA" id="ARBA00013213"/>
    </source>
</evidence>
<evidence type="ECO:0000256" key="13">
    <source>
        <dbReference type="ARBA" id="ARBA00023053"/>
    </source>
</evidence>
<dbReference type="EMBL" id="MTBP01000002">
    <property type="protein sequence ID" value="POM25232.1"/>
    <property type="molecule type" value="Genomic_DNA"/>
</dbReference>
<dbReference type="RefSeq" id="WP_235828489.1">
    <property type="nucleotide sequence ID" value="NZ_MTBP01000002.1"/>
</dbReference>
<evidence type="ECO:0000256" key="7">
    <source>
        <dbReference type="ARBA" id="ARBA00022605"/>
    </source>
</evidence>
<organism evidence="23 24">
    <name type="scientific">Actinomadura rubteroloni</name>
    <dbReference type="NCBI Taxonomy" id="1926885"/>
    <lineage>
        <taxon>Bacteria</taxon>
        <taxon>Bacillati</taxon>
        <taxon>Actinomycetota</taxon>
        <taxon>Actinomycetes</taxon>
        <taxon>Streptosporangiales</taxon>
        <taxon>Thermomonosporaceae</taxon>
        <taxon>Actinomadura</taxon>
    </lineage>
</organism>
<dbReference type="GO" id="GO:0009088">
    <property type="term" value="P:threonine biosynthetic process"/>
    <property type="evidence" value="ECO:0007669"/>
    <property type="project" value="UniProtKB-UniPathway"/>
</dbReference>
<dbReference type="GO" id="GO:0009086">
    <property type="term" value="P:methionine biosynthetic process"/>
    <property type="evidence" value="ECO:0007669"/>
    <property type="project" value="UniProtKB-KW"/>
</dbReference>
<evidence type="ECO:0000256" key="14">
    <source>
        <dbReference type="ARBA" id="ARBA00023167"/>
    </source>
</evidence>
<dbReference type="EC" id="1.1.1.3" evidence="5 20"/>
<dbReference type="PROSITE" id="PS01042">
    <property type="entry name" value="HOMOSER_DHGENASE"/>
    <property type="match status" value="1"/>
</dbReference>
<dbReference type="SUPFAM" id="SSF55347">
    <property type="entry name" value="Glyceraldehyde-3-phosphate dehydrogenase-like, C-terminal domain"/>
    <property type="match status" value="1"/>
</dbReference>
<comment type="catalytic activity">
    <reaction evidence="16">
        <text>L-homoserine + NADP(+) = L-aspartate 4-semialdehyde + NADPH + H(+)</text>
        <dbReference type="Rhea" id="RHEA:15761"/>
        <dbReference type="ChEBI" id="CHEBI:15378"/>
        <dbReference type="ChEBI" id="CHEBI:57476"/>
        <dbReference type="ChEBI" id="CHEBI:57783"/>
        <dbReference type="ChEBI" id="CHEBI:58349"/>
        <dbReference type="ChEBI" id="CHEBI:537519"/>
        <dbReference type="EC" id="1.1.1.3"/>
    </reaction>
    <physiologicalReaction direction="right-to-left" evidence="16">
        <dbReference type="Rhea" id="RHEA:15763"/>
    </physiologicalReaction>
</comment>
<evidence type="ECO:0000256" key="19">
    <source>
        <dbReference type="PIRSR" id="PIRSR000098-2"/>
    </source>
</evidence>
<feature type="binding site" evidence="19">
    <location>
        <begin position="9"/>
        <end position="16"/>
    </location>
    <ligand>
        <name>NADP(+)</name>
        <dbReference type="ChEBI" id="CHEBI:58349"/>
    </ligand>
</feature>
<dbReference type="PIRSF" id="PIRSF000098">
    <property type="entry name" value="Homoser_dehydrog"/>
    <property type="match status" value="1"/>
</dbReference>
<dbReference type="FunFam" id="3.40.50.720:FF:000062">
    <property type="entry name" value="Homoserine dehydrogenase"/>
    <property type="match status" value="1"/>
</dbReference>
<dbReference type="InterPro" id="IPR016204">
    <property type="entry name" value="HDH"/>
</dbReference>
<evidence type="ECO:0000259" key="22">
    <source>
        <dbReference type="PROSITE" id="PS51671"/>
    </source>
</evidence>
<dbReference type="GO" id="GO:0050661">
    <property type="term" value="F:NADP binding"/>
    <property type="evidence" value="ECO:0007669"/>
    <property type="project" value="InterPro"/>
</dbReference>
<dbReference type="Proteomes" id="UP000242367">
    <property type="component" value="Unassembled WGS sequence"/>
</dbReference>
<evidence type="ECO:0000256" key="15">
    <source>
        <dbReference type="ARBA" id="ARBA00044930"/>
    </source>
</evidence>
<comment type="function">
    <text evidence="15">Catalyzes the conversion of L-aspartate-beta-semialdehyde (L-Asa) to L-homoserine (L-Hse), the third step in the biosynthesis of threonine and methionine from aspartate.</text>
</comment>
<dbReference type="InterPro" id="IPR002912">
    <property type="entry name" value="ACT_dom"/>
</dbReference>
<dbReference type="GO" id="GO:0004412">
    <property type="term" value="F:homoserine dehydrogenase activity"/>
    <property type="evidence" value="ECO:0007669"/>
    <property type="project" value="UniProtKB-EC"/>
</dbReference>
<feature type="domain" description="ACT" evidence="22">
    <location>
        <begin position="354"/>
        <end position="427"/>
    </location>
</feature>
<evidence type="ECO:0000256" key="11">
    <source>
        <dbReference type="ARBA" id="ARBA00023002"/>
    </source>
</evidence>
<evidence type="ECO:0000256" key="17">
    <source>
        <dbReference type="ARBA" id="ARBA00049031"/>
    </source>
</evidence>
<evidence type="ECO:0000313" key="23">
    <source>
        <dbReference type="EMBL" id="POM25232.1"/>
    </source>
</evidence>
<dbReference type="Gene3D" id="3.30.70.260">
    <property type="match status" value="1"/>
</dbReference>
<dbReference type="SUPFAM" id="SSF55021">
    <property type="entry name" value="ACT-like"/>
    <property type="match status" value="1"/>
</dbReference>
<dbReference type="InterPro" id="IPR001342">
    <property type="entry name" value="HDH_cat"/>
</dbReference>
<dbReference type="SUPFAM" id="SSF51735">
    <property type="entry name" value="NAD(P)-binding Rossmann-fold domains"/>
    <property type="match status" value="1"/>
</dbReference>
<evidence type="ECO:0000313" key="24">
    <source>
        <dbReference type="Proteomes" id="UP000242367"/>
    </source>
</evidence>
<dbReference type="UniPathway" id="UPA00051">
    <property type="reaction ID" value="UER00465"/>
</dbReference>
<keyword evidence="11 20" id="KW-0560">Oxidoreductase</keyword>
<dbReference type="Gene3D" id="3.40.50.720">
    <property type="entry name" value="NAD(P)-binding Rossmann-like Domain"/>
    <property type="match status" value="1"/>
</dbReference>
<evidence type="ECO:0000256" key="6">
    <source>
        <dbReference type="ARBA" id="ARBA00013376"/>
    </source>
</evidence>
<dbReference type="PANTHER" id="PTHR43331">
    <property type="entry name" value="HOMOSERINE DEHYDROGENASE"/>
    <property type="match status" value="1"/>
</dbReference>
<evidence type="ECO:0000256" key="4">
    <source>
        <dbReference type="ARBA" id="ARBA00006753"/>
    </source>
</evidence>
<protein>
    <recommendedName>
        <fullName evidence="6 20">Homoserine dehydrogenase</fullName>
        <ecNumber evidence="5 20">1.1.1.3</ecNumber>
    </recommendedName>
</protein>
<reference evidence="23 24" key="1">
    <citation type="journal article" date="2017" name="Chemistry">
        <title>Isolation, Biosynthesis and Chemical Modifications of Rubterolones A-F: Rare Tropolone Alkaloids from Actinomadura sp. 5-2.</title>
        <authorList>
            <person name="Guo H."/>
            <person name="Benndorf R."/>
            <person name="Leichnitz D."/>
            <person name="Klassen J.L."/>
            <person name="Vollmers J."/>
            <person name="Gorls H."/>
            <person name="Steinacker M."/>
            <person name="Weigel C."/>
            <person name="Dahse H.M."/>
            <person name="Kaster A.K."/>
            <person name="de Beer Z.W."/>
            <person name="Poulsen M."/>
            <person name="Beemelmanns C."/>
        </authorList>
    </citation>
    <scope>NUCLEOTIDE SEQUENCE [LARGE SCALE GENOMIC DNA]</scope>
    <source>
        <strain evidence="23 24">5-2</strain>
    </source>
</reference>
<evidence type="ECO:0000256" key="16">
    <source>
        <dbReference type="ARBA" id="ARBA00048841"/>
    </source>
</evidence>
<dbReference type="AlphaFoldDB" id="A0A2P4UJK4"/>
<evidence type="ECO:0000256" key="8">
    <source>
        <dbReference type="ARBA" id="ARBA00022697"/>
    </source>
</evidence>
<accession>A0A2P4UJK4</accession>
<keyword evidence="14 20" id="KW-0486">Methionine biosynthesis</keyword>
<comment type="pathway">
    <text evidence="3 20">Amino-acid biosynthesis; L-methionine biosynthesis via de novo pathway; L-homoserine from L-aspartate: step 3/3.</text>
</comment>
<dbReference type="Pfam" id="PF00742">
    <property type="entry name" value="Homoserine_dh"/>
    <property type="match status" value="1"/>
</dbReference>
<dbReference type="GO" id="GO:0046872">
    <property type="term" value="F:metal ion binding"/>
    <property type="evidence" value="ECO:0007669"/>
    <property type="project" value="UniProtKB-KW"/>
</dbReference>
<feature type="binding site" evidence="19">
    <location>
        <position position="104"/>
    </location>
    <ligand>
        <name>NADPH</name>
        <dbReference type="ChEBI" id="CHEBI:57783"/>
    </ligand>
</feature>
<evidence type="ECO:0000256" key="12">
    <source>
        <dbReference type="ARBA" id="ARBA00023027"/>
    </source>
</evidence>
<dbReference type="InterPro" id="IPR045865">
    <property type="entry name" value="ACT-like_dom_sf"/>
</dbReference>
<feature type="active site" description="Proton donor" evidence="18">
    <location>
        <position position="204"/>
    </location>
</feature>
<dbReference type="Pfam" id="PF01842">
    <property type="entry name" value="ACT"/>
    <property type="match status" value="1"/>
</dbReference>
<dbReference type="Gene3D" id="3.30.360.10">
    <property type="entry name" value="Dihydrodipicolinate Reductase, domain 2"/>
    <property type="match status" value="1"/>
</dbReference>
<dbReference type="InterPro" id="IPR036291">
    <property type="entry name" value="NAD(P)-bd_dom_sf"/>
</dbReference>
<gene>
    <name evidence="23" type="primary">hom</name>
    <name evidence="23" type="ORF">BTM25_38750</name>
</gene>
<evidence type="ECO:0000256" key="2">
    <source>
        <dbReference type="ARBA" id="ARBA00005056"/>
    </source>
</evidence>
<keyword evidence="24" id="KW-1185">Reference proteome</keyword>
<dbReference type="PROSITE" id="PS51671">
    <property type="entry name" value="ACT"/>
    <property type="match status" value="1"/>
</dbReference>
<feature type="binding site" evidence="19">
    <location>
        <position position="189"/>
    </location>
    <ligand>
        <name>L-homoserine</name>
        <dbReference type="ChEBI" id="CHEBI:57476"/>
    </ligand>
</feature>
<comment type="pathway">
    <text evidence="2 20">Amino-acid biosynthesis; L-threonine biosynthesis; L-threonine from L-aspartate: step 3/5.</text>
</comment>
<dbReference type="CDD" id="cd04881">
    <property type="entry name" value="ACT_HSDH-Hom"/>
    <property type="match status" value="1"/>
</dbReference>
<dbReference type="FunFam" id="3.30.360.10:FF:000005">
    <property type="entry name" value="Homoserine dehydrogenase"/>
    <property type="match status" value="1"/>
</dbReference>
<dbReference type="NCBIfam" id="NF004976">
    <property type="entry name" value="PRK06349.1"/>
    <property type="match status" value="1"/>
</dbReference>
<evidence type="ECO:0000256" key="21">
    <source>
        <dbReference type="RuleBase" id="RU004171"/>
    </source>
</evidence>
<keyword evidence="8 20" id="KW-0791">Threonine biosynthesis</keyword>
<dbReference type="PANTHER" id="PTHR43331:SF1">
    <property type="entry name" value="HOMOSERINE DEHYDROGENASE"/>
    <property type="match status" value="1"/>
</dbReference>
<keyword evidence="10 19" id="KW-0521">NADP</keyword>
<evidence type="ECO:0000256" key="3">
    <source>
        <dbReference type="ARBA" id="ARBA00005062"/>
    </source>
</evidence>
<dbReference type="InterPro" id="IPR005106">
    <property type="entry name" value="Asp/hSer_DH_NAD-bd"/>
</dbReference>
<keyword evidence="12" id="KW-0520">NAD</keyword>
<comment type="similarity">
    <text evidence="4 21">Belongs to the homoserine dehydrogenase family.</text>
</comment>
<keyword evidence="9" id="KW-0479">Metal-binding</keyword>
<comment type="catalytic activity">
    <reaction evidence="17">
        <text>L-homoserine + NAD(+) = L-aspartate 4-semialdehyde + NADH + H(+)</text>
        <dbReference type="Rhea" id="RHEA:15757"/>
        <dbReference type="ChEBI" id="CHEBI:15378"/>
        <dbReference type="ChEBI" id="CHEBI:57476"/>
        <dbReference type="ChEBI" id="CHEBI:57540"/>
        <dbReference type="ChEBI" id="CHEBI:57945"/>
        <dbReference type="ChEBI" id="CHEBI:537519"/>
        <dbReference type="EC" id="1.1.1.3"/>
    </reaction>
    <physiologicalReaction direction="right-to-left" evidence="17">
        <dbReference type="Rhea" id="RHEA:15759"/>
    </physiologicalReaction>
</comment>
<dbReference type="InterPro" id="IPR019811">
    <property type="entry name" value="HDH_CS"/>
</dbReference>
<keyword evidence="7 20" id="KW-0028">Amino-acid biosynthesis</keyword>